<sequence>MVFNCNNSDVLNNINPKQGILKASSTLKAIKTKQFILDSYSAPNPQYIQIVQDTAEVKYLSFLNTYNNAIYLYDYTSLTFVKKIIYERKGGDGILEPLGYYIKTLDSIYVYDKPTTSLILANSQGHILERMSLKTNLDIRDTDWTLKFPQYRSHTAMPIMLTPKELLFTGQFIGSVPEEIVPHFKFTAHLNLKTKQVNFTHGYPKELYGSGFNWKGGMYTQVFPELHPDGDKLIYSFPVSHNLYIADLKSENYTTVYGGSNVIYDIASIDETPKKTSPQQFLTHIIEEDQYLGIRYDKYRKVYYRFFALGANAKTLDKKNIGVIIMDKEFKYLGETVFGNWKNWNYNNVFVTEEGLNIEYLDDNHDEGNLTIKVFAIKPL</sequence>
<organism evidence="1 2">
    <name type="scientific">Neotamlana sedimentorum</name>
    <dbReference type="NCBI Taxonomy" id="1435349"/>
    <lineage>
        <taxon>Bacteria</taxon>
        <taxon>Pseudomonadati</taxon>
        <taxon>Bacteroidota</taxon>
        <taxon>Flavobacteriia</taxon>
        <taxon>Flavobacteriales</taxon>
        <taxon>Flavobacteriaceae</taxon>
        <taxon>Neotamlana</taxon>
    </lineage>
</organism>
<proteinExistence type="predicted"/>
<dbReference type="AlphaFoldDB" id="A0A0D7W953"/>
<dbReference type="PATRIC" id="fig|1435349.4.peg.2573"/>
<dbReference type="InterPro" id="IPR025316">
    <property type="entry name" value="DUF4221"/>
</dbReference>
<dbReference type="Pfam" id="PF13970">
    <property type="entry name" value="DUF4221"/>
    <property type="match status" value="1"/>
</dbReference>
<reference evidence="1 2" key="1">
    <citation type="submission" date="2014-11" db="EMBL/GenBank/DDBJ databases">
        <title>Tamlana sedimentorum sp. nov., isolated from shallow sand sediments of the Sea of Japan.</title>
        <authorList>
            <person name="Romanenko L.A."/>
        </authorList>
    </citation>
    <scope>NUCLEOTIDE SEQUENCE [LARGE SCALE GENOMIC DNA]</scope>
    <source>
        <strain evidence="1 2">JCM 19808</strain>
    </source>
</reference>
<evidence type="ECO:0000313" key="1">
    <source>
        <dbReference type="EMBL" id="KJD35665.1"/>
    </source>
</evidence>
<evidence type="ECO:0000313" key="2">
    <source>
        <dbReference type="Proteomes" id="UP000032578"/>
    </source>
</evidence>
<keyword evidence="2" id="KW-1185">Reference proteome</keyword>
<gene>
    <name evidence="1" type="ORF">PW52_07930</name>
</gene>
<protein>
    <recommendedName>
        <fullName evidence="3">DUF4221 domain-containing protein</fullName>
    </recommendedName>
</protein>
<accession>A0A0D7W953</accession>
<comment type="caution">
    <text evidence="1">The sequence shown here is derived from an EMBL/GenBank/DDBJ whole genome shotgun (WGS) entry which is preliminary data.</text>
</comment>
<evidence type="ECO:0008006" key="3">
    <source>
        <dbReference type="Google" id="ProtNLM"/>
    </source>
</evidence>
<dbReference type="STRING" id="1435349.PW52_07930"/>
<name>A0A0D7W953_9FLAO</name>
<dbReference type="Proteomes" id="UP000032578">
    <property type="component" value="Unassembled WGS sequence"/>
</dbReference>
<dbReference type="EMBL" id="JTDW01000005">
    <property type="protein sequence ID" value="KJD35665.1"/>
    <property type="molecule type" value="Genomic_DNA"/>
</dbReference>